<keyword evidence="3" id="KW-1185">Reference proteome</keyword>
<dbReference type="Proteomes" id="UP001575105">
    <property type="component" value="Unassembled WGS sequence"/>
</dbReference>
<keyword evidence="1" id="KW-0732">Signal</keyword>
<evidence type="ECO:0000256" key="1">
    <source>
        <dbReference type="SAM" id="SignalP"/>
    </source>
</evidence>
<evidence type="ECO:0000313" key="2">
    <source>
        <dbReference type="EMBL" id="MFA9478799.1"/>
    </source>
</evidence>
<proteinExistence type="predicted"/>
<feature type="chain" id="PRO_5047419490" evidence="1">
    <location>
        <begin position="19"/>
        <end position="59"/>
    </location>
</feature>
<gene>
    <name evidence="2" type="ORF">ACERK3_10875</name>
</gene>
<reference evidence="2 3" key="1">
    <citation type="submission" date="2024-08" db="EMBL/GenBank/DDBJ databases">
        <title>Whole-genome sequencing of halo(alkali)philic microorganisms from hypersaline lakes.</title>
        <authorList>
            <person name="Sorokin D.Y."/>
            <person name="Merkel A.Y."/>
            <person name="Messina E."/>
            <person name="Yakimov M."/>
        </authorList>
    </citation>
    <scope>NUCLEOTIDE SEQUENCE [LARGE SCALE GENOMIC DNA]</scope>
    <source>
        <strain evidence="2 3">AB-hyl4</strain>
    </source>
</reference>
<evidence type="ECO:0000313" key="3">
    <source>
        <dbReference type="Proteomes" id="UP001575105"/>
    </source>
</evidence>
<protein>
    <submittedName>
        <fullName evidence="2">Uncharacterized protein</fullName>
    </submittedName>
</protein>
<name>A0ABV4U7K3_9BACT</name>
<accession>A0ABV4U7K3</accession>
<comment type="caution">
    <text evidence="2">The sequence shown here is derived from an EMBL/GenBank/DDBJ whole genome shotgun (WGS) entry which is preliminary data.</text>
</comment>
<dbReference type="EMBL" id="JBGUBD010000006">
    <property type="protein sequence ID" value="MFA9478799.1"/>
    <property type="molecule type" value="Genomic_DNA"/>
</dbReference>
<feature type="signal peptide" evidence="1">
    <location>
        <begin position="1"/>
        <end position="18"/>
    </location>
</feature>
<sequence>MMTSSFAFVCCAACWAVAKHLSPILQSLVWRWCHGPARSLELERLRLEQVKSRTQSTQP</sequence>
<organism evidence="2 3">
    <name type="scientific">Natronomicrosphaera hydrolytica</name>
    <dbReference type="NCBI Taxonomy" id="3242702"/>
    <lineage>
        <taxon>Bacteria</taxon>
        <taxon>Pseudomonadati</taxon>
        <taxon>Planctomycetota</taxon>
        <taxon>Phycisphaerae</taxon>
        <taxon>Phycisphaerales</taxon>
        <taxon>Phycisphaeraceae</taxon>
        <taxon>Natronomicrosphaera</taxon>
    </lineage>
</organism>
<dbReference type="RefSeq" id="WP_425345724.1">
    <property type="nucleotide sequence ID" value="NZ_JBGUBD010000006.1"/>
</dbReference>